<keyword evidence="3" id="KW-1185">Reference proteome</keyword>
<feature type="region of interest" description="Disordered" evidence="1">
    <location>
        <begin position="164"/>
        <end position="210"/>
    </location>
</feature>
<dbReference type="AlphaFoldDB" id="A0AAN7ZAM5"/>
<reference evidence="2 3" key="1">
    <citation type="submission" date="2023-10" db="EMBL/GenBank/DDBJ databases">
        <title>Draft genome sequence of Xylaria bambusicola isolate GMP-LS, the root and basal stem rot pathogen of sugarcane in Indonesia.</title>
        <authorList>
            <person name="Selvaraj P."/>
            <person name="Muralishankar V."/>
            <person name="Muruganantham S."/>
            <person name="Sp S."/>
            <person name="Haryani S."/>
            <person name="Lau K.J.X."/>
            <person name="Naqvi N.I."/>
        </authorList>
    </citation>
    <scope>NUCLEOTIDE SEQUENCE [LARGE SCALE GENOMIC DNA]</scope>
    <source>
        <strain evidence="2">GMP-LS</strain>
    </source>
</reference>
<organism evidence="2 3">
    <name type="scientific">Xylaria bambusicola</name>
    <dbReference type="NCBI Taxonomy" id="326684"/>
    <lineage>
        <taxon>Eukaryota</taxon>
        <taxon>Fungi</taxon>
        <taxon>Dikarya</taxon>
        <taxon>Ascomycota</taxon>
        <taxon>Pezizomycotina</taxon>
        <taxon>Sordariomycetes</taxon>
        <taxon>Xylariomycetidae</taxon>
        <taxon>Xylariales</taxon>
        <taxon>Xylariaceae</taxon>
        <taxon>Xylaria</taxon>
    </lineage>
</organism>
<dbReference type="EMBL" id="JAWHQM010000068">
    <property type="protein sequence ID" value="KAK5636392.1"/>
    <property type="molecule type" value="Genomic_DNA"/>
</dbReference>
<comment type="caution">
    <text evidence="2">The sequence shown here is derived from an EMBL/GenBank/DDBJ whole genome shotgun (WGS) entry which is preliminary data.</text>
</comment>
<gene>
    <name evidence="2" type="ORF">RRF57_012104</name>
</gene>
<sequence length="323" mass="37100">MSTIPGQQPHVDAVTVQPGIQTKYYFIPIHGLQPGTNFRDVWCHLKKVVKRLEHIEIYPNSTQGWILVHKHINFIKVINTLQEPVLVQATNRASIIVPSLMNIHFKVSIQLPVQCSEHVSRIINNAAQFPYRAPSGKSVAVKPNPQAVHTEAADRRCEIVIAHGTYNPPPKQEHAGFKPKSEPNPKPEFKPKSKSKPAKPGRKSWKMRRQWSIQSNTSGGSYESQPFMPATPPPCCYEPQSFIPATPEYDYQPYYIYPYYDAEYPCMSAYYPIWTPDQAAQWYGKVQDNYVMWISNYPVQSQQSWRGWNTRENSGRGWMMRAP</sequence>
<dbReference type="Proteomes" id="UP001305414">
    <property type="component" value="Unassembled WGS sequence"/>
</dbReference>
<proteinExistence type="predicted"/>
<name>A0AAN7ZAM5_9PEZI</name>
<protein>
    <submittedName>
        <fullName evidence="2">Uncharacterized protein</fullName>
    </submittedName>
</protein>
<evidence type="ECO:0000256" key="1">
    <source>
        <dbReference type="SAM" id="MobiDB-lite"/>
    </source>
</evidence>
<feature type="compositionally biased region" description="Basic residues" evidence="1">
    <location>
        <begin position="192"/>
        <end position="209"/>
    </location>
</feature>
<evidence type="ECO:0000313" key="2">
    <source>
        <dbReference type="EMBL" id="KAK5636392.1"/>
    </source>
</evidence>
<feature type="compositionally biased region" description="Basic and acidic residues" evidence="1">
    <location>
        <begin position="171"/>
        <end position="191"/>
    </location>
</feature>
<accession>A0AAN7ZAM5</accession>
<evidence type="ECO:0000313" key="3">
    <source>
        <dbReference type="Proteomes" id="UP001305414"/>
    </source>
</evidence>